<dbReference type="AlphaFoldDB" id="A0A915NCN7"/>
<feature type="domain" description="Galectin" evidence="3">
    <location>
        <begin position="144"/>
        <end position="277"/>
    </location>
</feature>
<dbReference type="SMART" id="SM00908">
    <property type="entry name" value="Gal-bind_lectin"/>
    <property type="match status" value="3"/>
</dbReference>
<dbReference type="Gene3D" id="2.60.120.200">
    <property type="match status" value="3"/>
</dbReference>
<protein>
    <submittedName>
        <fullName evidence="5">Galectin domain-containing protein</fullName>
    </submittedName>
</protein>
<dbReference type="SMART" id="SM00276">
    <property type="entry name" value="GLECT"/>
    <property type="match status" value="3"/>
</dbReference>
<name>A0A915NCN7_MELJA</name>
<evidence type="ECO:0000313" key="5">
    <source>
        <dbReference type="WBParaSite" id="scaffold9486_cov177.g13998"/>
    </source>
</evidence>
<dbReference type="PROSITE" id="PS51304">
    <property type="entry name" value="GALECTIN"/>
    <property type="match status" value="3"/>
</dbReference>
<dbReference type="WBParaSite" id="scaffold9486_cov177.g13998">
    <property type="protein sequence ID" value="scaffold9486_cov177.g13998"/>
    <property type="gene ID" value="scaffold9486_cov177.g13998"/>
</dbReference>
<dbReference type="GO" id="GO:0016936">
    <property type="term" value="F:galactoside binding"/>
    <property type="evidence" value="ECO:0007669"/>
    <property type="project" value="TreeGrafter"/>
</dbReference>
<sequence>MCFGNYRSTLYMSQDQCQPVTKLLLLFLFNNIGLNIFKALDANINLAELSFGTGFLPDKSIVIDGVVLADPTFFALNIDDVNTIRINNLTLCPNPVLTTTTVEQKTTTEEPTTTIEEPTTTPLPTCPYPIVIPYPKIPATIDLLKLGFGEGFAPPKRIEFVGFPTNTSDRFIIDLYSDGLPDETANILFHFNPRFNEMQVIRNTWSPTTGWGNEERYGGFPFKIGEPFVLEFIAAPKNTIIVHVDYKPYVNFSRDDLSKLSLLEVKLAIELSSVVLCPDKPITTTNEPTTTTEEPTTTTEEPTSTTTEPTTTTEEATTTTEEPTTTAEEPTTITEEPTTTTEESTTTTLKPTTTILPTTTPTKPPTYCPGQIVLNNLKIQATIDFVRLGLGTGFNPPKRIIIFGTPLAQPNYFNIHIAEPANANVLFHFSARFGERQVIRNTWMIGLGWGRGEIHGGFPFKAGEPFVLEFVAGPRVIIHDLPVTINLTQLSFGRGFLPNKSIVIHGVVLAKPNEFVETPTVLHIEKLGFGGPSATPIRVRIIIRGTPLAQPESFNINFGTNGKMLVDGNVLFHFSPRFDIKQVIRNTWTVDKGWEQEERSGGFPFKVGEQFDVEFIISTSPINTIEVYVNNNFFVNFARYNLNKVTHMQLERAIQIDAIYACPGTLITDIPDKLTTTSVK</sequence>
<dbReference type="Proteomes" id="UP000887561">
    <property type="component" value="Unplaced"/>
</dbReference>
<feature type="domain" description="Galectin" evidence="3">
    <location>
        <begin position="386"/>
        <end position="475"/>
    </location>
</feature>
<keyword evidence="1" id="KW-0430">Lectin</keyword>
<evidence type="ECO:0000256" key="2">
    <source>
        <dbReference type="SAM" id="MobiDB-lite"/>
    </source>
</evidence>
<proteinExistence type="predicted"/>
<organism evidence="4 5">
    <name type="scientific">Meloidogyne javanica</name>
    <name type="common">Root-knot nematode worm</name>
    <dbReference type="NCBI Taxonomy" id="6303"/>
    <lineage>
        <taxon>Eukaryota</taxon>
        <taxon>Metazoa</taxon>
        <taxon>Ecdysozoa</taxon>
        <taxon>Nematoda</taxon>
        <taxon>Chromadorea</taxon>
        <taxon>Rhabditida</taxon>
        <taxon>Tylenchina</taxon>
        <taxon>Tylenchomorpha</taxon>
        <taxon>Tylenchoidea</taxon>
        <taxon>Meloidogynidae</taxon>
        <taxon>Meloidogyninae</taxon>
        <taxon>Meloidogyne</taxon>
        <taxon>Meloidogyne incognita group</taxon>
    </lineage>
</organism>
<dbReference type="InterPro" id="IPR001079">
    <property type="entry name" value="Galectin_CRD"/>
</dbReference>
<dbReference type="GO" id="GO:0030246">
    <property type="term" value="F:carbohydrate binding"/>
    <property type="evidence" value="ECO:0007669"/>
    <property type="project" value="UniProtKB-KW"/>
</dbReference>
<dbReference type="Pfam" id="PF00337">
    <property type="entry name" value="Gal-bind_lectin"/>
    <property type="match status" value="3"/>
</dbReference>
<keyword evidence="4" id="KW-1185">Reference proteome</keyword>
<reference evidence="5" key="1">
    <citation type="submission" date="2022-11" db="UniProtKB">
        <authorList>
            <consortium name="WormBaseParasite"/>
        </authorList>
    </citation>
    <scope>IDENTIFICATION</scope>
</reference>
<dbReference type="InterPro" id="IPR013320">
    <property type="entry name" value="ConA-like_dom_sf"/>
</dbReference>
<dbReference type="SUPFAM" id="SSF49899">
    <property type="entry name" value="Concanavalin A-like lectins/glucanases"/>
    <property type="match status" value="3"/>
</dbReference>
<evidence type="ECO:0000256" key="1">
    <source>
        <dbReference type="ARBA" id="ARBA00022734"/>
    </source>
</evidence>
<feature type="domain" description="Galectin" evidence="3">
    <location>
        <begin position="488"/>
        <end position="680"/>
    </location>
</feature>
<accession>A0A915NCN7</accession>
<evidence type="ECO:0000313" key="4">
    <source>
        <dbReference type="Proteomes" id="UP000887561"/>
    </source>
</evidence>
<dbReference type="CDD" id="cd00070">
    <property type="entry name" value="GLECT"/>
    <property type="match status" value="3"/>
</dbReference>
<dbReference type="PANTHER" id="PTHR11346">
    <property type="entry name" value="GALECTIN"/>
    <property type="match status" value="1"/>
</dbReference>
<dbReference type="InterPro" id="IPR044156">
    <property type="entry name" value="Galectin-like"/>
</dbReference>
<feature type="compositionally biased region" description="Low complexity" evidence="2">
    <location>
        <begin position="283"/>
        <end position="361"/>
    </location>
</feature>
<dbReference type="PANTHER" id="PTHR11346:SF176">
    <property type="entry name" value="32 KDA BETA-GALACTOSIDE-BINDING LECTIN LEC-3"/>
    <property type="match status" value="1"/>
</dbReference>
<evidence type="ECO:0000259" key="3">
    <source>
        <dbReference type="PROSITE" id="PS51304"/>
    </source>
</evidence>
<feature type="region of interest" description="Disordered" evidence="2">
    <location>
        <begin position="279"/>
        <end position="363"/>
    </location>
</feature>